<organism evidence="6 7">
    <name type="scientific">Bowmanella dokdonensis</name>
    <dbReference type="NCBI Taxonomy" id="751969"/>
    <lineage>
        <taxon>Bacteria</taxon>
        <taxon>Pseudomonadati</taxon>
        <taxon>Pseudomonadota</taxon>
        <taxon>Gammaproteobacteria</taxon>
        <taxon>Alteromonadales</taxon>
        <taxon>Alteromonadaceae</taxon>
        <taxon>Bowmanella</taxon>
    </lineage>
</organism>
<dbReference type="EMBL" id="JAFKCV010000019">
    <property type="protein sequence ID" value="MBN7827516.1"/>
    <property type="molecule type" value="Genomic_DNA"/>
</dbReference>
<keyword evidence="1" id="KW-1003">Cell membrane</keyword>
<comment type="caution">
    <text evidence="6">The sequence shown here is derived from an EMBL/GenBank/DDBJ whole genome shotgun (WGS) entry which is preliminary data.</text>
</comment>
<dbReference type="GO" id="GO:0102031">
    <property type="term" value="F:4-acetamido-4,6-dideoxy-D-galactose transferase activity"/>
    <property type="evidence" value="ECO:0007669"/>
    <property type="project" value="UniProtKB-EC"/>
</dbReference>
<evidence type="ECO:0000256" key="3">
    <source>
        <dbReference type="ARBA" id="ARBA00022676"/>
    </source>
</evidence>
<protein>
    <submittedName>
        <fullName evidence="6">TDP-N-acetylfucosamine:lipid II N-acetylfucosaminyltransferase</fullName>
        <ecNumber evidence="6">2.4.1.325</ecNumber>
    </submittedName>
</protein>
<dbReference type="AlphaFoldDB" id="A0A939DTA6"/>
<proteinExistence type="predicted"/>
<evidence type="ECO:0000313" key="7">
    <source>
        <dbReference type="Proteomes" id="UP000664654"/>
    </source>
</evidence>
<dbReference type="RefSeq" id="WP_206575624.1">
    <property type="nucleotide sequence ID" value="NZ_JAFKCV010000019.1"/>
</dbReference>
<dbReference type="GO" id="GO:0008417">
    <property type="term" value="F:fucosyltransferase activity"/>
    <property type="evidence" value="ECO:0007669"/>
    <property type="project" value="InterPro"/>
</dbReference>
<gene>
    <name evidence="6" type="ORF">J0A66_19960</name>
</gene>
<dbReference type="Pfam" id="PF07429">
    <property type="entry name" value="Glyco_transf_56"/>
    <property type="match status" value="1"/>
</dbReference>
<evidence type="ECO:0000256" key="5">
    <source>
        <dbReference type="ARBA" id="ARBA00023136"/>
    </source>
</evidence>
<keyword evidence="4 6" id="KW-0808">Transferase</keyword>
<evidence type="ECO:0000256" key="4">
    <source>
        <dbReference type="ARBA" id="ARBA00022679"/>
    </source>
</evidence>
<sequence length="357" mass="41468">MSQQSLPRIVHIFGQTPHHYVHMRKFLLDAMFESGIDQVFWAWALPGCKQSYEGFEYYENGRALLTWMETQRQSVRFVFHGMFERQIWPYLTFSSVTARSSWVCWGAELYQHAEKGPTFKRKLMNLCHRVACKRMLDIFPLNAGDGKLIGDYIGARPSEPLPYPLIGVDVQSKQKKDQTLRILVGNSAAPSNEHDWIFQSLSKHANQDIELIVPLNYAGSEEYVAEVIKRGHELFADKFRPITSMLGKHEYDELLAKVDCAVFGHIRQQGLYVVYTMLKHGKKMYVRGATSTFTSMSSLGFHLYDSDELSTLTFEQFLSFDKEKLRINQQLMEETYSEQALIGKWRQRMLALFQQYP</sequence>
<reference evidence="6" key="1">
    <citation type="submission" date="2021-03" db="EMBL/GenBank/DDBJ databases">
        <title>novel species isolated from a fishpond in China.</title>
        <authorList>
            <person name="Lu H."/>
            <person name="Cai Z."/>
        </authorList>
    </citation>
    <scope>NUCLEOTIDE SEQUENCE</scope>
    <source>
        <strain evidence="6">JCM 30855</strain>
    </source>
</reference>
<dbReference type="GO" id="GO:0009246">
    <property type="term" value="P:enterobacterial common antigen biosynthetic process"/>
    <property type="evidence" value="ECO:0007669"/>
    <property type="project" value="InterPro"/>
</dbReference>
<accession>A0A939DTA6</accession>
<dbReference type="Proteomes" id="UP000664654">
    <property type="component" value="Unassembled WGS sequence"/>
</dbReference>
<evidence type="ECO:0000256" key="1">
    <source>
        <dbReference type="ARBA" id="ARBA00022475"/>
    </source>
</evidence>
<keyword evidence="7" id="KW-1185">Reference proteome</keyword>
<evidence type="ECO:0000313" key="6">
    <source>
        <dbReference type="EMBL" id="MBN7827516.1"/>
    </source>
</evidence>
<dbReference type="InterPro" id="IPR009993">
    <property type="entry name" value="WecF"/>
</dbReference>
<keyword evidence="3 6" id="KW-0328">Glycosyltransferase</keyword>
<keyword evidence="5" id="KW-0472">Membrane</keyword>
<evidence type="ECO:0000256" key="2">
    <source>
        <dbReference type="ARBA" id="ARBA00022519"/>
    </source>
</evidence>
<dbReference type="EC" id="2.4.1.325" evidence="6"/>
<keyword evidence="2" id="KW-0997">Cell inner membrane</keyword>
<name>A0A939DTA6_9ALTE</name>